<dbReference type="SUPFAM" id="SSF53448">
    <property type="entry name" value="Nucleotide-diphospho-sugar transferases"/>
    <property type="match status" value="1"/>
</dbReference>
<feature type="domain" description="Glycosyltransferase 2-like" evidence="1">
    <location>
        <begin position="6"/>
        <end position="161"/>
    </location>
</feature>
<name>A0A6L3W8U8_9ACTN</name>
<dbReference type="PANTHER" id="PTHR43685">
    <property type="entry name" value="GLYCOSYLTRANSFERASE"/>
    <property type="match status" value="1"/>
</dbReference>
<organism evidence="2 3">
    <name type="scientific">Actinomadura montaniterrae</name>
    <dbReference type="NCBI Taxonomy" id="1803903"/>
    <lineage>
        <taxon>Bacteria</taxon>
        <taxon>Bacillati</taxon>
        <taxon>Actinomycetota</taxon>
        <taxon>Actinomycetes</taxon>
        <taxon>Streptosporangiales</taxon>
        <taxon>Thermomonosporaceae</taxon>
        <taxon>Actinomadura</taxon>
    </lineage>
</organism>
<dbReference type="InterPro" id="IPR001173">
    <property type="entry name" value="Glyco_trans_2-like"/>
</dbReference>
<dbReference type="Pfam" id="PF00535">
    <property type="entry name" value="Glycos_transf_2"/>
    <property type="match status" value="1"/>
</dbReference>
<protein>
    <submittedName>
        <fullName evidence="2">Glycosyltransferase</fullName>
    </submittedName>
</protein>
<gene>
    <name evidence="2" type="ORF">F9B16_01825</name>
</gene>
<dbReference type="PANTHER" id="PTHR43685:SF3">
    <property type="entry name" value="SLR2126 PROTEIN"/>
    <property type="match status" value="1"/>
</dbReference>
<dbReference type="OrthoDB" id="153025at2"/>
<dbReference type="GO" id="GO:0016740">
    <property type="term" value="F:transferase activity"/>
    <property type="evidence" value="ECO:0007669"/>
    <property type="project" value="UniProtKB-KW"/>
</dbReference>
<evidence type="ECO:0000313" key="3">
    <source>
        <dbReference type="Proteomes" id="UP000483004"/>
    </source>
</evidence>
<dbReference type="RefSeq" id="WP_151538034.1">
    <property type="nucleotide sequence ID" value="NZ_WBMR01000002.1"/>
</dbReference>
<proteinExistence type="predicted"/>
<dbReference type="EMBL" id="WBMR01000002">
    <property type="protein sequence ID" value="KAB2390007.1"/>
    <property type="molecule type" value="Genomic_DNA"/>
</dbReference>
<evidence type="ECO:0000313" key="2">
    <source>
        <dbReference type="EMBL" id="KAB2390007.1"/>
    </source>
</evidence>
<comment type="caution">
    <text evidence="2">The sequence shown here is derived from an EMBL/GenBank/DDBJ whole genome shotgun (WGS) entry which is preliminary data.</text>
</comment>
<keyword evidence="2" id="KW-0808">Transferase</keyword>
<dbReference type="Proteomes" id="UP000483004">
    <property type="component" value="Unassembled WGS sequence"/>
</dbReference>
<sequence length="267" mass="29008">MVAPITVIIPSRDRYRDLRRCLIALAECDGGLLHEVLVVDDGSRPRITDAVAVGDLPVRVLRNDRPMGATPARAHAADHARSPILAFLDDDALPRADWLTEIAAQLTPDRGAVTGRVLPFDAGLLSEARQSRYLERYRGLGPGQRVTFFAGGNSAVWREHFLAARGTAVNVPGSDNDLVSGLSRLGLGVHFAPSMVIVHRNGKGLLRALRDAYGSGHHARPLPVRDALRDMARPVPGSSPQVRLTNRMLNLVHLAGRSVPRSTRQHP</sequence>
<evidence type="ECO:0000259" key="1">
    <source>
        <dbReference type="Pfam" id="PF00535"/>
    </source>
</evidence>
<dbReference type="AlphaFoldDB" id="A0A6L3W8U8"/>
<reference evidence="2 3" key="1">
    <citation type="submission" date="2019-09" db="EMBL/GenBank/DDBJ databases">
        <title>Actinomadura physcomitrii sp. nov., a novel actinomycete isolated from moss [Physcomitrium sphaericum (Ludw) Fuernr].</title>
        <authorList>
            <person name="Liu C."/>
            <person name="Zhuang X."/>
        </authorList>
    </citation>
    <scope>NUCLEOTIDE SEQUENCE [LARGE SCALE GENOMIC DNA]</scope>
    <source>
        <strain evidence="2 3">CYP1-1B</strain>
    </source>
</reference>
<dbReference type="CDD" id="cd00761">
    <property type="entry name" value="Glyco_tranf_GTA_type"/>
    <property type="match status" value="1"/>
</dbReference>
<keyword evidence="3" id="KW-1185">Reference proteome</keyword>
<dbReference type="InterPro" id="IPR029044">
    <property type="entry name" value="Nucleotide-diphossugar_trans"/>
</dbReference>
<dbReference type="Gene3D" id="3.90.550.10">
    <property type="entry name" value="Spore Coat Polysaccharide Biosynthesis Protein SpsA, Chain A"/>
    <property type="match status" value="1"/>
</dbReference>
<dbReference type="InterPro" id="IPR050834">
    <property type="entry name" value="Glycosyltransf_2"/>
</dbReference>
<accession>A0A6L3W8U8</accession>